<name>A0ABW5GAN3_9PSEU</name>
<keyword evidence="1" id="KW-0472">Membrane</keyword>
<proteinExistence type="predicted"/>
<evidence type="ECO:0000313" key="3">
    <source>
        <dbReference type="Proteomes" id="UP001597419"/>
    </source>
</evidence>
<accession>A0ABW5GAN3</accession>
<organism evidence="2 3">
    <name type="scientific">Amycolatopsis samaneae</name>
    <dbReference type="NCBI Taxonomy" id="664691"/>
    <lineage>
        <taxon>Bacteria</taxon>
        <taxon>Bacillati</taxon>
        <taxon>Actinomycetota</taxon>
        <taxon>Actinomycetes</taxon>
        <taxon>Pseudonocardiales</taxon>
        <taxon>Pseudonocardiaceae</taxon>
        <taxon>Amycolatopsis</taxon>
    </lineage>
</organism>
<keyword evidence="3" id="KW-1185">Reference proteome</keyword>
<keyword evidence="1" id="KW-1133">Transmembrane helix</keyword>
<reference evidence="3" key="1">
    <citation type="journal article" date="2019" name="Int. J. Syst. Evol. Microbiol.">
        <title>The Global Catalogue of Microorganisms (GCM) 10K type strain sequencing project: providing services to taxonomists for standard genome sequencing and annotation.</title>
        <authorList>
            <consortium name="The Broad Institute Genomics Platform"/>
            <consortium name="The Broad Institute Genome Sequencing Center for Infectious Disease"/>
            <person name="Wu L."/>
            <person name="Ma J."/>
        </authorList>
    </citation>
    <scope>NUCLEOTIDE SEQUENCE [LARGE SCALE GENOMIC DNA]</scope>
    <source>
        <strain evidence="3">CGMCC 4.7643</strain>
    </source>
</reference>
<evidence type="ECO:0000313" key="2">
    <source>
        <dbReference type="EMBL" id="MFD2457928.1"/>
    </source>
</evidence>
<dbReference type="EMBL" id="JBHUKU010000002">
    <property type="protein sequence ID" value="MFD2457928.1"/>
    <property type="molecule type" value="Genomic_DNA"/>
</dbReference>
<gene>
    <name evidence="2" type="ORF">ACFSYJ_04930</name>
</gene>
<feature type="transmembrane region" description="Helical" evidence="1">
    <location>
        <begin position="31"/>
        <end position="48"/>
    </location>
</feature>
<dbReference type="Proteomes" id="UP001597419">
    <property type="component" value="Unassembled WGS sequence"/>
</dbReference>
<comment type="caution">
    <text evidence="2">The sequence shown here is derived from an EMBL/GenBank/DDBJ whole genome shotgun (WGS) entry which is preliminary data.</text>
</comment>
<protein>
    <submittedName>
        <fullName evidence="2">DUF1453 domain-containing protein</fullName>
    </submittedName>
</protein>
<feature type="transmembrane region" description="Helical" evidence="1">
    <location>
        <begin position="57"/>
        <end position="76"/>
    </location>
</feature>
<dbReference type="RefSeq" id="WP_345389807.1">
    <property type="nucleotide sequence ID" value="NZ_BAABHG010000003.1"/>
</dbReference>
<sequence length="162" mass="17421">MNGWVVAALVCAGVVVVIVRRLRGEPLVAKEVFGTPFILIVIGGSSLLKQHLTVTDVLWLALASAVGIAFGAIRARTTKLFERDGVLWQRYTGWTFAVWAVSLAVNFGIGALAVANGMHEQARPMPLSIGLSLLGEALMIAWRAKETGVPYAQPKTNGLVRR</sequence>
<feature type="transmembrane region" description="Helical" evidence="1">
    <location>
        <begin position="96"/>
        <end position="115"/>
    </location>
</feature>
<evidence type="ECO:0000256" key="1">
    <source>
        <dbReference type="SAM" id="Phobius"/>
    </source>
</evidence>
<keyword evidence="1" id="KW-0812">Transmembrane</keyword>